<comment type="caution">
    <text evidence="1">The sequence shown here is derived from an EMBL/GenBank/DDBJ whole genome shotgun (WGS) entry which is preliminary data.</text>
</comment>
<name>A0ABC8M282_ERUVS</name>
<reference evidence="1 2" key="1">
    <citation type="submission" date="2022-03" db="EMBL/GenBank/DDBJ databases">
        <authorList>
            <person name="Macdonald S."/>
            <person name="Ahmed S."/>
            <person name="Newling K."/>
        </authorList>
    </citation>
    <scope>NUCLEOTIDE SEQUENCE [LARGE SCALE GENOMIC DNA]</scope>
</reference>
<evidence type="ECO:0000313" key="2">
    <source>
        <dbReference type="Proteomes" id="UP001642260"/>
    </source>
</evidence>
<evidence type="ECO:0000313" key="1">
    <source>
        <dbReference type="EMBL" id="CAH8390314.1"/>
    </source>
</evidence>
<sequence length="68" mass="8164">MILNIYREFHEAIIAKNDVEVEVYHISGKLELFEELFNDGVMMDVMEKLEKKNLLLFRPVFLMSRFLI</sequence>
<accession>A0ABC8M282</accession>
<protein>
    <submittedName>
        <fullName evidence="1">Uncharacterized protein</fullName>
    </submittedName>
</protein>
<dbReference type="AlphaFoldDB" id="A0ABC8M282"/>
<keyword evidence="2" id="KW-1185">Reference proteome</keyword>
<dbReference type="Proteomes" id="UP001642260">
    <property type="component" value="Unassembled WGS sequence"/>
</dbReference>
<dbReference type="EMBL" id="CAKOAT010887376">
    <property type="protein sequence ID" value="CAH8390314.1"/>
    <property type="molecule type" value="Genomic_DNA"/>
</dbReference>
<proteinExistence type="predicted"/>
<gene>
    <name evidence="1" type="ORF">ERUC_LOCUS42797</name>
</gene>
<organism evidence="1 2">
    <name type="scientific">Eruca vesicaria subsp. sativa</name>
    <name type="common">Garden rocket</name>
    <name type="synonym">Eruca sativa</name>
    <dbReference type="NCBI Taxonomy" id="29727"/>
    <lineage>
        <taxon>Eukaryota</taxon>
        <taxon>Viridiplantae</taxon>
        <taxon>Streptophyta</taxon>
        <taxon>Embryophyta</taxon>
        <taxon>Tracheophyta</taxon>
        <taxon>Spermatophyta</taxon>
        <taxon>Magnoliopsida</taxon>
        <taxon>eudicotyledons</taxon>
        <taxon>Gunneridae</taxon>
        <taxon>Pentapetalae</taxon>
        <taxon>rosids</taxon>
        <taxon>malvids</taxon>
        <taxon>Brassicales</taxon>
        <taxon>Brassicaceae</taxon>
        <taxon>Brassiceae</taxon>
        <taxon>Eruca</taxon>
    </lineage>
</organism>